<proteinExistence type="predicted"/>
<dbReference type="Proteomes" id="UP001165960">
    <property type="component" value="Unassembled WGS sequence"/>
</dbReference>
<name>A0ACC2TZ06_9FUNG</name>
<dbReference type="EC" id="2.4.1.16" evidence="1"/>
<protein>
    <submittedName>
        <fullName evidence="1">Chitin synthase, class 6</fullName>
        <ecNumber evidence="1">2.4.1.16</ecNumber>
    </submittedName>
</protein>
<accession>A0ACC2TZ06</accession>
<comment type="caution">
    <text evidence="1">The sequence shown here is derived from an EMBL/GenBank/DDBJ whole genome shotgun (WGS) entry which is preliminary data.</text>
</comment>
<evidence type="ECO:0000313" key="2">
    <source>
        <dbReference type="Proteomes" id="UP001165960"/>
    </source>
</evidence>
<evidence type="ECO:0000313" key="1">
    <source>
        <dbReference type="EMBL" id="KAJ9079988.1"/>
    </source>
</evidence>
<dbReference type="EMBL" id="QTSX02001620">
    <property type="protein sequence ID" value="KAJ9079988.1"/>
    <property type="molecule type" value="Genomic_DNA"/>
</dbReference>
<keyword evidence="2" id="KW-1185">Reference proteome</keyword>
<gene>
    <name evidence="1" type="primary">CHS6_5</name>
    <name evidence="1" type="ORF">DSO57_1029809</name>
</gene>
<sequence length="432" mass="49381">MVDADTEVMSDALTRLVAVMTRDAKVIGLCGETQLSNENQSITTMMQVYEYYISHHLAKAFESLFGAVTCLPGCFCMYRIRTLQGRPLIISNSVIQEYSENVVDTLHKKNLLHLGEDRYLTTLILKHFPSYKMKFTPDAQCKTVAPDQFAVLLSQRRRWINSTIHNLFELIFLNEMCGFCCFSMRFVVFLDLIGTLILPATVIYLVYIIVAASTGFQYISTISVIIMCSTYILQALIFILKQQWQHVGWMVFYLLGMGLFNFYIPIYSYWHFDDFSWGNTRVVVGEDGVRQIIAANETEIEPFDPSTIPMVRWSEHQNTVWETVSNSPPPFGSYSRLPSPFQSVSSHISHPIAATPSQLTLPHSQTRLVSPTQIDDQQLYTAIQTILYNSDLMTLTKKQIRQNLAAIYPTINWEAERGRVNQFVDSILAHQP</sequence>
<keyword evidence="1" id="KW-0808">Transferase</keyword>
<reference evidence="1" key="1">
    <citation type="submission" date="2022-04" db="EMBL/GenBank/DDBJ databases">
        <title>Genome of the entomopathogenic fungus Entomophthora muscae.</title>
        <authorList>
            <person name="Elya C."/>
            <person name="Lovett B.R."/>
            <person name="Lee E."/>
            <person name="Macias A.M."/>
            <person name="Hajek A.E."/>
            <person name="De Bivort B.L."/>
            <person name="Kasson M.T."/>
            <person name="De Fine Licht H.H."/>
            <person name="Stajich J.E."/>
        </authorList>
    </citation>
    <scope>NUCLEOTIDE SEQUENCE</scope>
    <source>
        <strain evidence="1">Berkeley</strain>
    </source>
</reference>
<organism evidence="1 2">
    <name type="scientific">Entomophthora muscae</name>
    <dbReference type="NCBI Taxonomy" id="34485"/>
    <lineage>
        <taxon>Eukaryota</taxon>
        <taxon>Fungi</taxon>
        <taxon>Fungi incertae sedis</taxon>
        <taxon>Zoopagomycota</taxon>
        <taxon>Entomophthoromycotina</taxon>
        <taxon>Entomophthoromycetes</taxon>
        <taxon>Entomophthorales</taxon>
        <taxon>Entomophthoraceae</taxon>
        <taxon>Entomophthora</taxon>
    </lineage>
</organism>
<keyword evidence="1" id="KW-0328">Glycosyltransferase</keyword>